<evidence type="ECO:0000313" key="3">
    <source>
        <dbReference type="Proteomes" id="UP000308730"/>
    </source>
</evidence>
<organism evidence="2 3">
    <name type="scientific">Antrodiella citrinella</name>
    <dbReference type="NCBI Taxonomy" id="2447956"/>
    <lineage>
        <taxon>Eukaryota</taxon>
        <taxon>Fungi</taxon>
        <taxon>Dikarya</taxon>
        <taxon>Basidiomycota</taxon>
        <taxon>Agaricomycotina</taxon>
        <taxon>Agaricomycetes</taxon>
        <taxon>Polyporales</taxon>
        <taxon>Steccherinaceae</taxon>
        <taxon>Antrodiella</taxon>
    </lineage>
</organism>
<keyword evidence="3" id="KW-1185">Reference proteome</keyword>
<name>A0A4S4MBN5_9APHY</name>
<dbReference type="OrthoDB" id="2354757at2759"/>
<accession>A0A4S4MBN5</accession>
<dbReference type="InterPro" id="IPR051380">
    <property type="entry name" value="pH-response_reg_palI/RIM9"/>
</dbReference>
<gene>
    <name evidence="2" type="ORF">EUX98_g8232</name>
</gene>
<dbReference type="Pfam" id="PF06687">
    <property type="entry name" value="SUR7"/>
    <property type="match status" value="1"/>
</dbReference>
<protein>
    <submittedName>
        <fullName evidence="2">Uncharacterized protein</fullName>
    </submittedName>
</protein>
<evidence type="ECO:0000313" key="2">
    <source>
        <dbReference type="EMBL" id="THH22148.1"/>
    </source>
</evidence>
<keyword evidence="1" id="KW-0812">Transmembrane</keyword>
<dbReference type="PANTHER" id="PTHR28013:SF4">
    <property type="entry name" value="MARVEL DOMAIN-CONTAINING PROTEIN"/>
    <property type="match status" value="1"/>
</dbReference>
<keyword evidence="1" id="KW-1133">Transmembrane helix</keyword>
<feature type="transmembrane region" description="Helical" evidence="1">
    <location>
        <begin position="113"/>
        <end position="135"/>
    </location>
</feature>
<feature type="transmembrane region" description="Helical" evidence="1">
    <location>
        <begin position="147"/>
        <end position="169"/>
    </location>
</feature>
<dbReference type="GO" id="GO:0005886">
    <property type="term" value="C:plasma membrane"/>
    <property type="evidence" value="ECO:0007669"/>
    <property type="project" value="InterPro"/>
</dbReference>
<comment type="caution">
    <text evidence="2">The sequence shown here is derived from an EMBL/GenBank/DDBJ whole genome shotgun (WGS) entry which is preliminary data.</text>
</comment>
<dbReference type="Proteomes" id="UP000308730">
    <property type="component" value="Unassembled WGS sequence"/>
</dbReference>
<dbReference type="PANTHER" id="PTHR28013">
    <property type="entry name" value="PROTEIN DCV1-RELATED"/>
    <property type="match status" value="1"/>
</dbReference>
<evidence type="ECO:0000256" key="1">
    <source>
        <dbReference type="SAM" id="Phobius"/>
    </source>
</evidence>
<dbReference type="EMBL" id="SGPM01000421">
    <property type="protein sequence ID" value="THH22148.1"/>
    <property type="molecule type" value="Genomic_DNA"/>
</dbReference>
<sequence>MFAVVAPILLALAFLLLLLVSLSVPIIKTIYIFKLAADVSSSLLKSGASGSAQFGVWGYCLSAIDVSVVGINHDSHGQCSSPHLGYSFDSTIANALHVNGIENDISRTLTAALVLHPIACGLTFLALASTAVLHFKGGVSRIATTCRVVSTTLATLLAAIIFTVSIAGVNVARDKVADHTDGDVHLTADLDDTECCDSALHRALGLVRRVMHMP</sequence>
<reference evidence="2 3" key="1">
    <citation type="submission" date="2019-02" db="EMBL/GenBank/DDBJ databases">
        <title>Genome sequencing of the rare red list fungi Antrodiella citrinella (Flaviporus citrinellus).</title>
        <authorList>
            <person name="Buettner E."/>
            <person name="Kellner H."/>
        </authorList>
    </citation>
    <scope>NUCLEOTIDE SEQUENCE [LARGE SCALE GENOMIC DNA]</scope>
    <source>
        <strain evidence="2 3">DSM 108506</strain>
    </source>
</reference>
<dbReference type="GO" id="GO:0032153">
    <property type="term" value="C:cell division site"/>
    <property type="evidence" value="ECO:0007669"/>
    <property type="project" value="TreeGrafter"/>
</dbReference>
<dbReference type="GO" id="GO:0035838">
    <property type="term" value="C:growing cell tip"/>
    <property type="evidence" value="ECO:0007669"/>
    <property type="project" value="TreeGrafter"/>
</dbReference>
<keyword evidence="1" id="KW-0472">Membrane</keyword>
<dbReference type="InterPro" id="IPR009571">
    <property type="entry name" value="SUR7/Rim9-like_fungi"/>
</dbReference>
<dbReference type="AlphaFoldDB" id="A0A4S4MBN5"/>
<proteinExistence type="predicted"/>